<evidence type="ECO:0000313" key="4">
    <source>
        <dbReference type="Proteomes" id="UP000464658"/>
    </source>
</evidence>
<feature type="region of interest" description="Disordered" evidence="1">
    <location>
        <begin position="68"/>
        <end position="87"/>
    </location>
</feature>
<organism evidence="3 4">
    <name type="scientific">Bacillus safensis</name>
    <dbReference type="NCBI Taxonomy" id="561879"/>
    <lineage>
        <taxon>Bacteria</taxon>
        <taxon>Bacillati</taxon>
        <taxon>Bacillota</taxon>
        <taxon>Bacilli</taxon>
        <taxon>Bacillales</taxon>
        <taxon>Bacillaceae</taxon>
        <taxon>Bacillus</taxon>
    </lineage>
</organism>
<gene>
    <name evidence="3" type="ORF">BsIDN1_28700</name>
</gene>
<reference evidence="3 4" key="1">
    <citation type="submission" date="2019-12" db="EMBL/GenBank/DDBJ databases">
        <title>Full genome sequence of a Bacillus safensis strain isolated from commercially available natto in Indonesia.</title>
        <authorList>
            <person name="Yoshida M."/>
            <person name="Uomi M."/>
            <person name="Waturangi D."/>
            <person name="Ekaputri J.J."/>
            <person name="Setiamarga D.H.E."/>
        </authorList>
    </citation>
    <scope>NUCLEOTIDE SEQUENCE [LARGE SCALE GENOMIC DNA]</scope>
    <source>
        <strain evidence="3 4">IDN1</strain>
    </source>
</reference>
<dbReference type="Pfam" id="PF03793">
    <property type="entry name" value="PASTA"/>
    <property type="match status" value="1"/>
</dbReference>
<proteinExistence type="predicted"/>
<feature type="domain" description="PASTA" evidence="2">
    <location>
        <begin position="28"/>
        <end position="58"/>
    </location>
</feature>
<evidence type="ECO:0000259" key="2">
    <source>
        <dbReference type="Pfam" id="PF03793"/>
    </source>
</evidence>
<dbReference type="CDD" id="cd06577">
    <property type="entry name" value="PASTA_pknB"/>
    <property type="match status" value="1"/>
</dbReference>
<dbReference type="InterPro" id="IPR005543">
    <property type="entry name" value="PASTA_dom"/>
</dbReference>
<feature type="compositionally biased region" description="Basic residues" evidence="1">
    <location>
        <begin position="68"/>
        <end position="85"/>
    </location>
</feature>
<name>A0A5S9M9J0_BACIA</name>
<sequence>MASILFILTAATILAITVFPGLLFPKDVEVSDVSGMTIEKAEDTLKKAGFTVASEPIEIADEKKLKKGLSSKQTRKSAAKGKKKEPRFSFTKVLAKKRPNYLM</sequence>
<dbReference type="Proteomes" id="UP000464658">
    <property type="component" value="Chromosome"/>
</dbReference>
<dbReference type="EMBL" id="AP021906">
    <property type="protein sequence ID" value="BBP89252.1"/>
    <property type="molecule type" value="Genomic_DNA"/>
</dbReference>
<evidence type="ECO:0000313" key="3">
    <source>
        <dbReference type="EMBL" id="BBP89252.1"/>
    </source>
</evidence>
<accession>A0A5S9M9J0</accession>
<protein>
    <recommendedName>
        <fullName evidence="2">PASTA domain-containing protein</fullName>
    </recommendedName>
</protein>
<dbReference type="Gene3D" id="3.30.10.20">
    <property type="match status" value="1"/>
</dbReference>
<dbReference type="AlphaFoldDB" id="A0A5S9M9J0"/>
<evidence type="ECO:0000256" key="1">
    <source>
        <dbReference type="SAM" id="MobiDB-lite"/>
    </source>
</evidence>